<protein>
    <submittedName>
        <fullName evidence="2">Uncharacterized protein</fullName>
    </submittedName>
</protein>
<evidence type="ECO:0000313" key="2">
    <source>
        <dbReference type="EMBL" id="KAK4021195.1"/>
    </source>
</evidence>
<dbReference type="Proteomes" id="UP001234178">
    <property type="component" value="Unassembled WGS sequence"/>
</dbReference>
<keyword evidence="1" id="KW-1133">Transmembrane helix</keyword>
<accession>A0ABR0A7T1</accession>
<name>A0ABR0A7T1_9CRUS</name>
<evidence type="ECO:0000256" key="1">
    <source>
        <dbReference type="SAM" id="Phobius"/>
    </source>
</evidence>
<proteinExistence type="predicted"/>
<organism evidence="2 3">
    <name type="scientific">Daphnia magna</name>
    <dbReference type="NCBI Taxonomy" id="35525"/>
    <lineage>
        <taxon>Eukaryota</taxon>
        <taxon>Metazoa</taxon>
        <taxon>Ecdysozoa</taxon>
        <taxon>Arthropoda</taxon>
        <taxon>Crustacea</taxon>
        <taxon>Branchiopoda</taxon>
        <taxon>Diplostraca</taxon>
        <taxon>Cladocera</taxon>
        <taxon>Anomopoda</taxon>
        <taxon>Daphniidae</taxon>
        <taxon>Daphnia</taxon>
    </lineage>
</organism>
<keyword evidence="1" id="KW-0472">Membrane</keyword>
<keyword evidence="1" id="KW-0812">Transmembrane</keyword>
<evidence type="ECO:0000313" key="3">
    <source>
        <dbReference type="Proteomes" id="UP001234178"/>
    </source>
</evidence>
<feature type="transmembrane region" description="Helical" evidence="1">
    <location>
        <begin position="18"/>
        <end position="39"/>
    </location>
</feature>
<reference evidence="2 3" key="1">
    <citation type="journal article" date="2023" name="Nucleic Acids Res.">
        <title>The hologenome of Daphnia magna reveals possible DNA methylation and microbiome-mediated evolution of the host genome.</title>
        <authorList>
            <person name="Chaturvedi A."/>
            <person name="Li X."/>
            <person name="Dhandapani V."/>
            <person name="Marshall H."/>
            <person name="Kissane S."/>
            <person name="Cuenca-Cambronero M."/>
            <person name="Asole G."/>
            <person name="Calvet F."/>
            <person name="Ruiz-Romero M."/>
            <person name="Marangio P."/>
            <person name="Guigo R."/>
            <person name="Rago D."/>
            <person name="Mirbahai L."/>
            <person name="Eastwood N."/>
            <person name="Colbourne J.K."/>
            <person name="Zhou J."/>
            <person name="Mallon E."/>
            <person name="Orsini L."/>
        </authorList>
    </citation>
    <scope>NUCLEOTIDE SEQUENCE [LARGE SCALE GENOMIC DNA]</scope>
    <source>
        <strain evidence="2">LRV0_1</strain>
    </source>
</reference>
<comment type="caution">
    <text evidence="2">The sequence shown here is derived from an EMBL/GenBank/DDBJ whole genome shotgun (WGS) entry which is preliminary data.</text>
</comment>
<dbReference type="EMBL" id="JAOYFB010000036">
    <property type="protein sequence ID" value="KAK4021195.1"/>
    <property type="molecule type" value="Genomic_DNA"/>
</dbReference>
<sequence>MNKVLNCAVCQSEHHQSVIGGLVVVPGMSCCYLLLSIILPCSAPRVFCKTVIEVYTVDLYKSDPYYRTSKRDAFSAITAMMKHIKIDSVFPRQQAVLGLQYILYISSTTVTRSSFFVSSTLPPQLPILSFFASKPSSFHSCESYGIMQIGQRQY</sequence>
<keyword evidence="3" id="KW-1185">Reference proteome</keyword>
<gene>
    <name evidence="2" type="ORF">OUZ56_003114</name>
</gene>